<protein>
    <recommendedName>
        <fullName evidence="1">TIR domain-containing protein</fullName>
    </recommendedName>
</protein>
<dbReference type="PROSITE" id="PS50104">
    <property type="entry name" value="TIR"/>
    <property type="match status" value="1"/>
</dbReference>
<dbReference type="InterPro" id="IPR000157">
    <property type="entry name" value="TIR_dom"/>
</dbReference>
<accession>A0A656HJ21</accession>
<dbReference type="Pfam" id="PF26309">
    <property type="entry name" value="DUF8082"/>
    <property type="match status" value="1"/>
</dbReference>
<feature type="domain" description="TIR" evidence="1">
    <location>
        <begin position="1"/>
        <end position="129"/>
    </location>
</feature>
<evidence type="ECO:0000313" key="2">
    <source>
        <dbReference type="EMBL" id="EIJ35229.1"/>
    </source>
</evidence>
<keyword evidence="3" id="KW-1185">Reference proteome</keyword>
<dbReference type="GO" id="GO:0007165">
    <property type="term" value="P:signal transduction"/>
    <property type="evidence" value="ECO:0007669"/>
    <property type="project" value="InterPro"/>
</dbReference>
<reference evidence="3" key="1">
    <citation type="journal article" date="2011" name="Stand. Genomic Sci.">
        <title>Genome sequence of the filamentous, gliding Thiothrix nivea neotype strain (JP2(T)).</title>
        <authorList>
            <person name="Lapidus A."/>
            <person name="Nolan M."/>
            <person name="Lucas S."/>
            <person name="Glavina Del Rio T."/>
            <person name="Tice H."/>
            <person name="Cheng J.F."/>
            <person name="Tapia R."/>
            <person name="Han C."/>
            <person name="Goodwin L."/>
            <person name="Pitluck S."/>
            <person name="Liolios K."/>
            <person name="Pagani I."/>
            <person name="Ivanova N."/>
            <person name="Huntemann M."/>
            <person name="Mavromatis K."/>
            <person name="Mikhailova N."/>
            <person name="Pati A."/>
            <person name="Chen A."/>
            <person name="Palaniappan K."/>
            <person name="Land M."/>
            <person name="Brambilla E.M."/>
            <person name="Rohde M."/>
            <person name="Abt B."/>
            <person name="Verbarg S."/>
            <person name="Goker M."/>
            <person name="Bristow J."/>
            <person name="Eisen J.A."/>
            <person name="Markowitz V."/>
            <person name="Hugenholtz P."/>
            <person name="Kyrpides N.C."/>
            <person name="Klenk H.P."/>
            <person name="Woyke T."/>
        </authorList>
    </citation>
    <scope>NUCLEOTIDE SEQUENCE [LARGE SCALE GENOMIC DNA]</scope>
    <source>
        <strain evidence="3">ATCC 35100 / DSM 5205 / JP2</strain>
    </source>
</reference>
<dbReference type="EMBL" id="JH651384">
    <property type="protein sequence ID" value="EIJ35229.1"/>
    <property type="molecule type" value="Genomic_DNA"/>
</dbReference>
<dbReference type="SUPFAM" id="SSF52200">
    <property type="entry name" value="Toll/Interleukin receptor TIR domain"/>
    <property type="match status" value="1"/>
</dbReference>
<proteinExistence type="predicted"/>
<dbReference type="Gene3D" id="3.40.50.10140">
    <property type="entry name" value="Toll/interleukin-1 receptor homology (TIR) domain"/>
    <property type="match status" value="1"/>
</dbReference>
<gene>
    <name evidence="2" type="ORF">Thini_2692</name>
</gene>
<dbReference type="InterPro" id="IPR058395">
    <property type="entry name" value="DUF8082"/>
</dbReference>
<organism evidence="2 3">
    <name type="scientific">Thiothrix nivea (strain ATCC 35100 / DSM 5205 / JP2)</name>
    <dbReference type="NCBI Taxonomy" id="870187"/>
    <lineage>
        <taxon>Bacteria</taxon>
        <taxon>Pseudomonadati</taxon>
        <taxon>Pseudomonadota</taxon>
        <taxon>Gammaproteobacteria</taxon>
        <taxon>Thiotrichales</taxon>
        <taxon>Thiotrichaceae</taxon>
        <taxon>Thiothrix</taxon>
    </lineage>
</organism>
<dbReference type="InterPro" id="IPR035897">
    <property type="entry name" value="Toll_tir_struct_dom_sf"/>
</dbReference>
<dbReference type="OrthoDB" id="5625489at2"/>
<dbReference type="Proteomes" id="UP000005317">
    <property type="component" value="Unassembled WGS sequence"/>
</dbReference>
<sequence precursor="true">MSDIFLSYANNDQSRLLRLVTALEAKGWAVFWDRAISTGKTWHDTLGNELDACACVVVVWSQHSVRSRWVYEEAEEGRKKGVLFPVILDQGVVPPVGFRALQTADLSQWQGEPGHPGFMQLTTEIAACFGGNKACHDPVIQTPDAPATLVRQLDPAFASQPGLDEAALQQAKHHLAYHLGPIAGLLVRRAAPRAANRAQLVQLLAAELTDENQRTDFIRRMKS</sequence>
<evidence type="ECO:0000313" key="3">
    <source>
        <dbReference type="Proteomes" id="UP000005317"/>
    </source>
</evidence>
<dbReference type="Pfam" id="PF13676">
    <property type="entry name" value="TIR_2"/>
    <property type="match status" value="1"/>
</dbReference>
<dbReference type="AlphaFoldDB" id="A0A656HJ21"/>
<name>A0A656HJ21_THINJ</name>
<evidence type="ECO:0000259" key="1">
    <source>
        <dbReference type="PROSITE" id="PS50104"/>
    </source>
</evidence>
<dbReference type="RefSeq" id="WP_002709138.1">
    <property type="nucleotide sequence ID" value="NZ_JH651384.1"/>
</dbReference>